<sequence length="63" mass="7216">MQIGEKVRVRRLREKVSDPVIAKLGKIGTIRDFKMVDGSGVGLLVEFEDRFATWFFEDELESA</sequence>
<protein>
    <submittedName>
        <fullName evidence="1">Cytochrome B6</fullName>
    </submittedName>
</protein>
<keyword evidence="2" id="KW-1185">Reference proteome</keyword>
<comment type="caution">
    <text evidence="1">The sequence shown here is derived from an EMBL/GenBank/DDBJ whole genome shotgun (WGS) entry which is preliminary data.</text>
</comment>
<evidence type="ECO:0000313" key="1">
    <source>
        <dbReference type="EMBL" id="KGF72881.1"/>
    </source>
</evidence>
<dbReference type="Proteomes" id="UP000030170">
    <property type="component" value="Unassembled WGS sequence"/>
</dbReference>
<accession>A0A098TKS0</accession>
<dbReference type="Pfam" id="PF11061">
    <property type="entry name" value="Tsr0524-like"/>
    <property type="match status" value="1"/>
</dbReference>
<evidence type="ECO:0000313" key="2">
    <source>
        <dbReference type="Proteomes" id="UP000030170"/>
    </source>
</evidence>
<gene>
    <name evidence="1" type="ORF">DO97_04000</name>
</gene>
<dbReference type="EMBL" id="JJML01000017">
    <property type="protein sequence ID" value="KGF72881.1"/>
    <property type="molecule type" value="Genomic_DNA"/>
</dbReference>
<dbReference type="InterPro" id="IPR021291">
    <property type="entry name" value="Tsr0524-like"/>
</dbReference>
<dbReference type="STRING" id="1497020.DO97_04000"/>
<dbReference type="OrthoDB" id="426811at2"/>
<dbReference type="AlphaFoldDB" id="A0A098TKS0"/>
<dbReference type="RefSeq" id="WP_036532555.1">
    <property type="nucleotide sequence ID" value="NZ_JJML01000017.1"/>
</dbReference>
<reference evidence="1 2" key="1">
    <citation type="journal article" date="2014" name="Mol. Ecol.">
        <title>Evolution of Synechococcus.</title>
        <authorList>
            <person name="Dvorak P."/>
            <person name="Casamatta D."/>
            <person name="Hasler P."/>
            <person name="Poulickova A."/>
            <person name="Ondrej V."/>
            <person name="Sanges R."/>
        </authorList>
    </citation>
    <scope>NUCLEOTIDE SEQUENCE [LARGE SCALE GENOMIC DNA]</scope>
    <source>
        <strain evidence="1 2">CAUP A 1101</strain>
    </source>
</reference>
<name>A0A098TKS0_9CYAN</name>
<proteinExistence type="predicted"/>
<organism evidence="1 2">
    <name type="scientific">Neosynechococcus sphagnicola sy1</name>
    <dbReference type="NCBI Taxonomy" id="1497020"/>
    <lineage>
        <taxon>Bacteria</taxon>
        <taxon>Bacillati</taxon>
        <taxon>Cyanobacteriota</taxon>
        <taxon>Cyanophyceae</taxon>
        <taxon>Neosynechococcales</taxon>
        <taxon>Neosynechococcaceae</taxon>
        <taxon>Neosynechococcus</taxon>
    </lineage>
</organism>